<comment type="caution">
    <text evidence="2">The sequence shown here is derived from an EMBL/GenBank/DDBJ whole genome shotgun (WGS) entry which is preliminary data.</text>
</comment>
<dbReference type="Proteomes" id="UP001209540">
    <property type="component" value="Unassembled WGS sequence"/>
</dbReference>
<gene>
    <name evidence="2" type="ORF">BDA99DRAFT_544374</name>
</gene>
<reference evidence="2" key="1">
    <citation type="journal article" date="2022" name="IScience">
        <title>Evolution of zygomycete secretomes and the origins of terrestrial fungal ecologies.</title>
        <authorList>
            <person name="Chang Y."/>
            <person name="Wang Y."/>
            <person name="Mondo S."/>
            <person name="Ahrendt S."/>
            <person name="Andreopoulos W."/>
            <person name="Barry K."/>
            <person name="Beard J."/>
            <person name="Benny G.L."/>
            <person name="Blankenship S."/>
            <person name="Bonito G."/>
            <person name="Cuomo C."/>
            <person name="Desiro A."/>
            <person name="Gervers K.A."/>
            <person name="Hundley H."/>
            <person name="Kuo A."/>
            <person name="LaButti K."/>
            <person name="Lang B.F."/>
            <person name="Lipzen A."/>
            <person name="O'Donnell K."/>
            <person name="Pangilinan J."/>
            <person name="Reynolds N."/>
            <person name="Sandor L."/>
            <person name="Smith M.E."/>
            <person name="Tsang A."/>
            <person name="Grigoriev I.V."/>
            <person name="Stajich J.E."/>
            <person name="Spatafora J.W."/>
        </authorList>
    </citation>
    <scope>NUCLEOTIDE SEQUENCE</scope>
    <source>
        <strain evidence="2">RSA 2281</strain>
    </source>
</reference>
<accession>A0AAD5JW12</accession>
<name>A0AAD5JW12_9FUNG</name>
<feature type="compositionally biased region" description="Basic and acidic residues" evidence="1">
    <location>
        <begin position="54"/>
        <end position="68"/>
    </location>
</feature>
<feature type="region of interest" description="Disordered" evidence="1">
    <location>
        <begin position="54"/>
        <end position="73"/>
    </location>
</feature>
<organism evidence="2 3">
    <name type="scientific">Phascolomyces articulosus</name>
    <dbReference type="NCBI Taxonomy" id="60185"/>
    <lineage>
        <taxon>Eukaryota</taxon>
        <taxon>Fungi</taxon>
        <taxon>Fungi incertae sedis</taxon>
        <taxon>Mucoromycota</taxon>
        <taxon>Mucoromycotina</taxon>
        <taxon>Mucoromycetes</taxon>
        <taxon>Mucorales</taxon>
        <taxon>Lichtheimiaceae</taxon>
        <taxon>Phascolomyces</taxon>
    </lineage>
</organism>
<sequence>MNKISQKAQKTLPENQRAHICIFAWQRRSQPNQGLLKTSNANTLTAGHWMRYEKAKESGDRETSDPNKLKQPIQSHSPIEVGLKFLAKPEPIILRVKEMLTEPIKSRFLAHDNENINAILFQLSVQIHHNKRGLGLRDPFVQHRVLQLRWLIYGERKLKCDTTALRFCKEYYANNFHGIRVDPRSKMDGGQIYYYGSIHYDESKKSFRRIQS</sequence>
<evidence type="ECO:0000313" key="2">
    <source>
        <dbReference type="EMBL" id="KAI9243627.1"/>
    </source>
</evidence>
<evidence type="ECO:0000256" key="1">
    <source>
        <dbReference type="SAM" id="MobiDB-lite"/>
    </source>
</evidence>
<protein>
    <submittedName>
        <fullName evidence="2">Uncharacterized protein</fullName>
    </submittedName>
</protein>
<dbReference type="AlphaFoldDB" id="A0AAD5JW12"/>
<reference evidence="2" key="2">
    <citation type="submission" date="2023-02" db="EMBL/GenBank/DDBJ databases">
        <authorList>
            <consortium name="DOE Joint Genome Institute"/>
            <person name="Mondo S.J."/>
            <person name="Chang Y."/>
            <person name="Wang Y."/>
            <person name="Ahrendt S."/>
            <person name="Andreopoulos W."/>
            <person name="Barry K."/>
            <person name="Beard J."/>
            <person name="Benny G.L."/>
            <person name="Blankenship S."/>
            <person name="Bonito G."/>
            <person name="Cuomo C."/>
            <person name="Desiro A."/>
            <person name="Gervers K.A."/>
            <person name="Hundley H."/>
            <person name="Kuo A."/>
            <person name="LaButti K."/>
            <person name="Lang B.F."/>
            <person name="Lipzen A."/>
            <person name="O'Donnell K."/>
            <person name="Pangilinan J."/>
            <person name="Reynolds N."/>
            <person name="Sandor L."/>
            <person name="Smith M.W."/>
            <person name="Tsang A."/>
            <person name="Grigoriev I.V."/>
            <person name="Stajich J.E."/>
            <person name="Spatafora J.W."/>
        </authorList>
    </citation>
    <scope>NUCLEOTIDE SEQUENCE</scope>
    <source>
        <strain evidence="2">RSA 2281</strain>
    </source>
</reference>
<proteinExistence type="predicted"/>
<keyword evidence="3" id="KW-1185">Reference proteome</keyword>
<evidence type="ECO:0000313" key="3">
    <source>
        <dbReference type="Proteomes" id="UP001209540"/>
    </source>
</evidence>
<dbReference type="EMBL" id="JAIXMP010000069">
    <property type="protein sequence ID" value="KAI9243627.1"/>
    <property type="molecule type" value="Genomic_DNA"/>
</dbReference>